<feature type="transmembrane region" description="Helical" evidence="1">
    <location>
        <begin position="678"/>
        <end position="698"/>
    </location>
</feature>
<organism evidence="3 4">
    <name type="scientific">Chryseobacterium viscerum</name>
    <dbReference type="NCBI Taxonomy" id="1037377"/>
    <lineage>
        <taxon>Bacteria</taxon>
        <taxon>Pseudomonadati</taxon>
        <taxon>Bacteroidota</taxon>
        <taxon>Flavobacteriia</taxon>
        <taxon>Flavobacteriales</taxon>
        <taxon>Weeksellaceae</taxon>
        <taxon>Chryseobacterium group</taxon>
        <taxon>Chryseobacterium</taxon>
    </lineage>
</organism>
<dbReference type="InterPro" id="IPR006935">
    <property type="entry name" value="Helicase/UvrB_N"/>
</dbReference>
<keyword evidence="1" id="KW-0472">Membrane</keyword>
<dbReference type="SUPFAM" id="SSF52540">
    <property type="entry name" value="P-loop containing nucleoside triphosphate hydrolases"/>
    <property type="match status" value="2"/>
</dbReference>
<dbReference type="PROSITE" id="PS51192">
    <property type="entry name" value="HELICASE_ATP_BIND_1"/>
    <property type="match status" value="1"/>
</dbReference>
<keyword evidence="1" id="KW-1133">Transmembrane helix</keyword>
<dbReference type="InterPro" id="IPR014001">
    <property type="entry name" value="Helicase_ATP-bd"/>
</dbReference>
<dbReference type="Pfam" id="PF04851">
    <property type="entry name" value="ResIII"/>
    <property type="match status" value="1"/>
</dbReference>
<feature type="domain" description="Helicase ATP-binding" evidence="2">
    <location>
        <begin position="25"/>
        <end position="197"/>
    </location>
</feature>
<dbReference type="RefSeq" id="WP_152291042.1">
    <property type="nucleotide sequence ID" value="NZ_VTPV01000014.1"/>
</dbReference>
<dbReference type="InterPro" id="IPR027417">
    <property type="entry name" value="P-loop_NTPase"/>
</dbReference>
<sequence>MNVFPKNTTFKYNWRTYQKKILDKMDDYLQDNHLHISAPPGSGKTVLGLEIMLKLGKPALIVVPTLAIKNQWIQRFCELFLDIETVPEWISSDIKNPGLITVTTYQGIHSASETDEEDEGQIKKSSRISVSEIIKKLEKQKVGTLILDEAHHLKNAWWRSIMELKNRINPTVIALTATPPFDVSGSEWQKYIQLNGPIDVEISVPELMIEGDLCAHQDLVYFTSPSQEEEKKIEYHHDQAVLFFEEVKNDNKLLGAIEQHPVYLNPAEHLEWIYENISSYTSGLIYLHFRGKEISDVHFNIIGDQQKYIPEFDFFWMEELLDFYLLLNDVNFKKYEEHQTDLGNRLRRSGFLEQRTVSFFNNKNLNQILNSSIGKLQGIKEIADFEFSVLKEDLRMVILTDFIKKEYLTNETQNILDLDKIGAVPIFEKLRRENSQNKKIGILTGSLVIIPVSAQEVFEQFCIKKDISGVSFSSLPYDQDYLIISLTDQIKHDVVHIITEIFQCGKIQVLIGTKSLLGEGWDAPKMNSIVLASFVSSFVLSNQMRGRVIRTDKDNNHKTGNIWHLICFDSHDMNGGQDFNNMKKRFKTFVGISYKADPTIENNFERLNVKTIEKKEDLLEANQTFFTWAKDRAALVQRWKTALDKGNVLVEEIEVPSANMAAMDEMRMDYLGKMSGNFMKILVSTILLFWQDLLIGLLRNIDEIHSIKSFSLLVSLFGIAGVVVYGGKLYRSTMQYLRCKDIGRQLDSLAKVVLYGLIHERVIRTSIEKLKIVSSMDKNKNAFCYLDGGSQYENGQFIQTLQELVSQIDNPRYLLKQKRSLFFLKKDMYYPIPDIFAKNKKSAEFFKKLWDKMIGKSELVFTRTVEGRGILLKLRFQSLLNRNTRIEHLQKWIR</sequence>
<gene>
    <name evidence="3" type="ORF">F8D52_19765</name>
</gene>
<keyword evidence="3" id="KW-0547">Nucleotide-binding</keyword>
<feature type="transmembrane region" description="Helical" evidence="1">
    <location>
        <begin position="710"/>
        <end position="730"/>
    </location>
</feature>
<keyword evidence="3" id="KW-0347">Helicase</keyword>
<evidence type="ECO:0000259" key="2">
    <source>
        <dbReference type="PROSITE" id="PS51192"/>
    </source>
</evidence>
<evidence type="ECO:0000313" key="4">
    <source>
        <dbReference type="Proteomes" id="UP000326384"/>
    </source>
</evidence>
<dbReference type="GO" id="GO:0004386">
    <property type="term" value="F:helicase activity"/>
    <property type="evidence" value="ECO:0007669"/>
    <property type="project" value="UniProtKB-KW"/>
</dbReference>
<keyword evidence="3" id="KW-0067">ATP-binding</keyword>
<keyword evidence="4" id="KW-1185">Reference proteome</keyword>
<dbReference type="CDD" id="cd18785">
    <property type="entry name" value="SF2_C"/>
    <property type="match status" value="1"/>
</dbReference>
<reference evidence="3 4" key="1">
    <citation type="journal article" date="2019" name="Stand. Genomic Sci.">
        <title>Draft Whole-Genome Sequence of a Novel Chryseobacterium viscerum Strain Isolated from Fresh Water at Dripping Springs, New Mexico.</title>
        <authorList>
            <person name="Kyndt J.A."/>
            <person name="Moore T.C."/>
        </authorList>
    </citation>
    <scope>NUCLEOTIDE SEQUENCE [LARGE SCALE GENOMIC DNA]</scope>
    <source>
        <strain evidence="3 4">DPS</strain>
    </source>
</reference>
<dbReference type="PANTHER" id="PTHR47396:SF1">
    <property type="entry name" value="ATP-DEPENDENT HELICASE IRC3-RELATED"/>
    <property type="match status" value="1"/>
</dbReference>
<proteinExistence type="predicted"/>
<dbReference type="PANTHER" id="PTHR47396">
    <property type="entry name" value="TYPE I RESTRICTION ENZYME ECOKI R PROTEIN"/>
    <property type="match status" value="1"/>
</dbReference>
<keyword evidence="3" id="KW-0378">Hydrolase</keyword>
<comment type="caution">
    <text evidence="3">The sequence shown here is derived from an EMBL/GenBank/DDBJ whole genome shotgun (WGS) entry which is preliminary data.</text>
</comment>
<keyword evidence="1" id="KW-0812">Transmembrane</keyword>
<dbReference type="InterPro" id="IPR050742">
    <property type="entry name" value="Helicase_Restrict-Modif_Enz"/>
</dbReference>
<accession>A0A5N4BKP2</accession>
<dbReference type="Gene3D" id="3.40.50.300">
    <property type="entry name" value="P-loop containing nucleotide triphosphate hydrolases"/>
    <property type="match status" value="2"/>
</dbReference>
<evidence type="ECO:0000256" key="1">
    <source>
        <dbReference type="SAM" id="Phobius"/>
    </source>
</evidence>
<dbReference type="SMART" id="SM00487">
    <property type="entry name" value="DEXDc"/>
    <property type="match status" value="1"/>
</dbReference>
<evidence type="ECO:0000313" key="3">
    <source>
        <dbReference type="EMBL" id="KAB1228983.1"/>
    </source>
</evidence>
<name>A0A5N4BKP2_9FLAO</name>
<dbReference type="Proteomes" id="UP000326384">
    <property type="component" value="Unassembled WGS sequence"/>
</dbReference>
<dbReference type="EMBL" id="VTPV01000014">
    <property type="protein sequence ID" value="KAB1228983.1"/>
    <property type="molecule type" value="Genomic_DNA"/>
</dbReference>
<protein>
    <submittedName>
        <fullName evidence="3">DEAD/DEAH box helicase</fullName>
    </submittedName>
</protein>